<dbReference type="EMBL" id="AFDP01000004">
    <property type="protein sequence ID" value="EGG40572.1"/>
    <property type="molecule type" value="Genomic_DNA"/>
</dbReference>
<name>F3SGW4_STRSA</name>
<protein>
    <submittedName>
        <fullName evidence="1">Uncharacterized protein</fullName>
    </submittedName>
</protein>
<evidence type="ECO:0000313" key="1">
    <source>
        <dbReference type="EMBL" id="EGG40572.1"/>
    </source>
</evidence>
<dbReference type="Proteomes" id="UP000003378">
    <property type="component" value="Unassembled WGS sequence"/>
</dbReference>
<comment type="caution">
    <text evidence="1">The sequence shown here is derived from an EMBL/GenBank/DDBJ whole genome shotgun (WGS) entry which is preliminary data.</text>
</comment>
<dbReference type="HOGENOM" id="CLU_3277517_0_0_9"/>
<sequence>MGGASTSTSLMPQLVQAELHTQHVLTVIPNTMKQNDIPLKI</sequence>
<evidence type="ECO:0000313" key="2">
    <source>
        <dbReference type="Proteomes" id="UP000003378"/>
    </source>
</evidence>
<gene>
    <name evidence="1" type="ORF">HMPREF9397_0386</name>
</gene>
<reference evidence="1 2" key="1">
    <citation type="submission" date="2011-03" db="EMBL/GenBank/DDBJ databases">
        <authorList>
            <person name="Muzny D."/>
            <person name="Qin X."/>
            <person name="Deng J."/>
            <person name="Jiang H."/>
            <person name="Liu Y."/>
            <person name="Qu J."/>
            <person name="Song X.-Z."/>
            <person name="Zhang L."/>
            <person name="Thornton R."/>
            <person name="Coyle M."/>
            <person name="Francisco L."/>
            <person name="Jackson L."/>
            <person name="Javaid M."/>
            <person name="Korchina V."/>
            <person name="Kovar C."/>
            <person name="Mata R."/>
            <person name="Mathew T."/>
            <person name="Ngo R."/>
            <person name="Nguyen L."/>
            <person name="Nguyen N."/>
            <person name="Okwuonu G."/>
            <person name="Ongeri F."/>
            <person name="Pham C."/>
            <person name="Simmons D."/>
            <person name="Wilczek-Boney K."/>
            <person name="Hale W."/>
            <person name="Jakkamsetti A."/>
            <person name="Pham P."/>
            <person name="Ruth R."/>
            <person name="San Lucas F."/>
            <person name="Warren J."/>
            <person name="Zhang J."/>
            <person name="Zhao Z."/>
            <person name="Zhou C."/>
            <person name="Zhu D."/>
            <person name="Lee S."/>
            <person name="Bess C."/>
            <person name="Blankenburg K."/>
            <person name="Forbes L."/>
            <person name="Fu Q."/>
            <person name="Gubbala S."/>
            <person name="Hirani K."/>
            <person name="Jayaseelan J.C."/>
            <person name="Lara F."/>
            <person name="Munidasa M."/>
            <person name="Palculict T."/>
            <person name="Patil S."/>
            <person name="Pu L.-L."/>
            <person name="Saada N."/>
            <person name="Tang L."/>
            <person name="Weissenberger G."/>
            <person name="Zhu Y."/>
            <person name="Hemphill L."/>
            <person name="Shang Y."/>
            <person name="Youmans B."/>
            <person name="Ayvaz T."/>
            <person name="Ross M."/>
            <person name="Santibanez J."/>
            <person name="Aqrawi P."/>
            <person name="Gross S."/>
            <person name="Joshi V."/>
            <person name="Fowler G."/>
            <person name="Nazareth L."/>
            <person name="Reid J."/>
            <person name="Worley K."/>
            <person name="Petrosino J."/>
            <person name="Highlander S."/>
            <person name="Gibbs R."/>
        </authorList>
    </citation>
    <scope>NUCLEOTIDE SEQUENCE [LARGE SCALE GENOMIC DNA]</scope>
    <source>
        <strain evidence="1 2">SK1087</strain>
    </source>
</reference>
<dbReference type="PATRIC" id="fig|888824.3.peg.378"/>
<dbReference type="AlphaFoldDB" id="F3SGW4"/>
<accession>F3SGW4</accession>
<organism evidence="1 2">
    <name type="scientific">Streptococcus sanguinis SK1087</name>
    <dbReference type="NCBI Taxonomy" id="888824"/>
    <lineage>
        <taxon>Bacteria</taxon>
        <taxon>Bacillati</taxon>
        <taxon>Bacillota</taxon>
        <taxon>Bacilli</taxon>
        <taxon>Lactobacillales</taxon>
        <taxon>Streptococcaceae</taxon>
        <taxon>Streptococcus</taxon>
    </lineage>
</organism>
<proteinExistence type="predicted"/>